<comment type="caution">
    <text evidence="8">The sequence shown here is derived from an EMBL/GenBank/DDBJ whole genome shotgun (WGS) entry which is preliminary data.</text>
</comment>
<evidence type="ECO:0000256" key="3">
    <source>
        <dbReference type="ARBA" id="ARBA00023237"/>
    </source>
</evidence>
<dbReference type="GO" id="GO:0009279">
    <property type="term" value="C:cell outer membrane"/>
    <property type="evidence" value="ECO:0007669"/>
    <property type="project" value="UniProtKB-SubCell"/>
</dbReference>
<dbReference type="InterPro" id="IPR012910">
    <property type="entry name" value="Plug_dom"/>
</dbReference>
<dbReference type="PANTHER" id="PTHR40980:SF3">
    <property type="entry name" value="TONB-DEPENDENT RECEPTOR-LIKE BETA-BARREL DOMAIN-CONTAINING PROTEIN"/>
    <property type="match status" value="1"/>
</dbReference>
<evidence type="ECO:0000313" key="9">
    <source>
        <dbReference type="Proteomes" id="UP000309848"/>
    </source>
</evidence>
<feature type="chain" id="PRO_5020682285" evidence="5">
    <location>
        <begin position="27"/>
        <end position="923"/>
    </location>
</feature>
<dbReference type="RefSeq" id="WP_135986217.1">
    <property type="nucleotide sequence ID" value="NZ_JAASQM010000005.1"/>
</dbReference>
<accession>A0A4V3QW05</accession>
<gene>
    <name evidence="8" type="ORF">E5A74_14565</name>
</gene>
<dbReference type="InterPro" id="IPR000531">
    <property type="entry name" value="Beta-barrel_TonB"/>
</dbReference>
<dbReference type="Gene3D" id="2.170.130.10">
    <property type="entry name" value="TonB-dependent receptor, plug domain"/>
    <property type="match status" value="1"/>
</dbReference>
<dbReference type="AlphaFoldDB" id="A0A4V3QW05"/>
<evidence type="ECO:0000259" key="7">
    <source>
        <dbReference type="Pfam" id="PF07715"/>
    </source>
</evidence>
<keyword evidence="8" id="KW-0675">Receptor</keyword>
<feature type="signal peptide" evidence="5">
    <location>
        <begin position="1"/>
        <end position="26"/>
    </location>
</feature>
<keyword evidence="3" id="KW-0998">Cell outer membrane</keyword>
<feature type="domain" description="TonB-dependent receptor plug" evidence="7">
    <location>
        <begin position="71"/>
        <end position="165"/>
    </location>
</feature>
<comment type="similarity">
    <text evidence="4">Belongs to the TonB-dependent receptor family.</text>
</comment>
<dbReference type="Gene3D" id="2.40.170.20">
    <property type="entry name" value="TonB-dependent receptor, beta-barrel domain"/>
    <property type="match status" value="1"/>
</dbReference>
<keyword evidence="5" id="KW-0732">Signal</keyword>
<evidence type="ECO:0000256" key="5">
    <source>
        <dbReference type="SAM" id="SignalP"/>
    </source>
</evidence>
<feature type="domain" description="TonB-dependent receptor-like beta-barrel" evidence="6">
    <location>
        <begin position="391"/>
        <end position="886"/>
    </location>
</feature>
<sequence length="923" mass="100051">MSVRSVSLLATSSALALMLFPLTAAAQEGLRATSADDAGALQADAQTDPGDSDEIVVSAIRRSLETAQAIKQDSDQIVDSIVAEDIGKLPDISASESLARVTGVQVTRNAGIAQGVTVRGLGDLSTTYNGREVFTAEGRYVQLQDFPSNGIARLDVFKSATANLLEPGLAGLIDVRSRRPLDFKGSRVAGAITGLHWYQSQRLGFEANLLASTRWNTGIGEMGFLIEGSYADTKFTDSARNVSQTILNRTTVPGYAGTALRYPSFVNTDYNAGTRFRPNAAASFQWRPSSTLEIYLDGLFQGYRGKNEPRNFQVNSGDAAVLSNIALFEGTNLIRSMDASAGGFPTGVQQVNDQWTDTYQAGGGFIWHNGNLKITGDAAFTDSTFTNHNYVFNYTLTTQPVRHFEFDADQGVGGGTVTLLNNFDLFNPALYRWTNIVESGNRGHGRSVQGRLDLDYRLGASGITNLQAGIRYSTRDADSYTYTRTDTAPAGRLFTLLPLEYESAARGFRNDDATSLVTWLSPTRDSLVENIDTLRTAAGQPTGRPGWGTPVYTGNEKTYTGYVQAKYEFDIGVPIDGLIGLRATRTEDTINGLARSTSAGSTVITPITRVNNYNDFLPNVSARIRFLPELQMRLAFTKTRTRPGFGQINPSVTIGALPQICTPSATDPSAGPNNPDCIRTASGGNPDLNPIESNNYDASLEYYFSKSGSITVGLFRKDLNGFINNFTTDIEDAEFGRLRINRPENGGKGQINGIEAGARTFFNASWLPDWMSKFGALVNYTYLDHGTELAPSLAATLPGMQRIAGISDHIFNVSGFYETRGFSARLSYNYRSDFVSGYGQVVDPALGAGVLGPTLPITEDGRGTMDFAATLSPIENVTLSFNATNLLGAAATNARVFNAAGQSYRWQTRFLESVYRVGIRFRF</sequence>
<evidence type="ECO:0000256" key="1">
    <source>
        <dbReference type="ARBA" id="ARBA00004442"/>
    </source>
</evidence>
<keyword evidence="2 4" id="KW-0472">Membrane</keyword>
<keyword evidence="4" id="KW-0798">TonB box</keyword>
<evidence type="ECO:0000259" key="6">
    <source>
        <dbReference type="Pfam" id="PF00593"/>
    </source>
</evidence>
<dbReference type="PANTHER" id="PTHR40980">
    <property type="entry name" value="PLUG DOMAIN-CONTAINING PROTEIN"/>
    <property type="match status" value="1"/>
</dbReference>
<evidence type="ECO:0000256" key="4">
    <source>
        <dbReference type="RuleBase" id="RU003357"/>
    </source>
</evidence>
<evidence type="ECO:0000256" key="2">
    <source>
        <dbReference type="ARBA" id="ARBA00023136"/>
    </source>
</evidence>
<dbReference type="OrthoDB" id="5476657at2"/>
<protein>
    <submittedName>
        <fullName evidence="8">TonB-dependent receptor</fullName>
    </submittedName>
</protein>
<dbReference type="InterPro" id="IPR037066">
    <property type="entry name" value="Plug_dom_sf"/>
</dbReference>
<reference evidence="8 9" key="1">
    <citation type="submission" date="2019-04" db="EMBL/GenBank/DDBJ databases">
        <title>Sphingomonas psychrotolerans sp. nov., isolated from soil in the Tianshan Mountains, Xinjiang, China.</title>
        <authorList>
            <person name="Luo Y."/>
            <person name="Sheng H."/>
        </authorList>
    </citation>
    <scope>NUCLEOTIDE SEQUENCE [LARGE SCALE GENOMIC DNA]</scope>
    <source>
        <strain evidence="8 9">KIS18-15</strain>
    </source>
</reference>
<dbReference type="Pfam" id="PF00593">
    <property type="entry name" value="TonB_dep_Rec_b-barrel"/>
    <property type="match status" value="1"/>
</dbReference>
<keyword evidence="9" id="KW-1185">Reference proteome</keyword>
<dbReference type="InterPro" id="IPR036942">
    <property type="entry name" value="Beta-barrel_TonB_sf"/>
</dbReference>
<dbReference type="EMBL" id="SRXU01000006">
    <property type="protein sequence ID" value="TGX40712.1"/>
    <property type="molecule type" value="Genomic_DNA"/>
</dbReference>
<dbReference type="Pfam" id="PF07715">
    <property type="entry name" value="Plug"/>
    <property type="match status" value="1"/>
</dbReference>
<comment type="subcellular location">
    <subcellularLocation>
        <location evidence="1 4">Cell outer membrane</location>
    </subcellularLocation>
</comment>
<proteinExistence type="inferred from homology"/>
<dbReference type="SUPFAM" id="SSF56935">
    <property type="entry name" value="Porins"/>
    <property type="match status" value="1"/>
</dbReference>
<organism evidence="8 9">
    <name type="scientific">Sphingomonas naasensis</name>
    <dbReference type="NCBI Taxonomy" id="1344951"/>
    <lineage>
        <taxon>Bacteria</taxon>
        <taxon>Pseudomonadati</taxon>
        <taxon>Pseudomonadota</taxon>
        <taxon>Alphaproteobacteria</taxon>
        <taxon>Sphingomonadales</taxon>
        <taxon>Sphingomonadaceae</taxon>
        <taxon>Sphingomonas</taxon>
    </lineage>
</organism>
<dbReference type="NCBIfam" id="TIGR01782">
    <property type="entry name" value="TonB-Xanth-Caul"/>
    <property type="match status" value="1"/>
</dbReference>
<dbReference type="InterPro" id="IPR010104">
    <property type="entry name" value="TonB_rcpt_bac"/>
</dbReference>
<dbReference type="Proteomes" id="UP000309848">
    <property type="component" value="Unassembled WGS sequence"/>
</dbReference>
<name>A0A4V3QW05_9SPHN</name>
<evidence type="ECO:0000313" key="8">
    <source>
        <dbReference type="EMBL" id="TGX40712.1"/>
    </source>
</evidence>